<protein>
    <recommendedName>
        <fullName evidence="4">HMG box domain-containing protein</fullName>
    </recommendedName>
</protein>
<sequence length="193" mass="22217">MYANTTTFKELLLQLGLDESAIWNPPFSLRQLMGGQRKKPNKIPRPPNSFFLFKNALMWAAREGGGLRPTMTHLCKITSQIWEHCPYELRAKFDNMALQALELHAQDFPGYSYKPGKKQIFKPYCPGNSFANKRQRGRGQTAVNRQTGTDQTSQVLEDQHPQINPFYVDCVVDSEIMNMYLRLENEAQLKSML</sequence>
<dbReference type="AlphaFoldDB" id="A0A397WAX1"/>
<keyword evidence="3" id="KW-1185">Reference proteome</keyword>
<dbReference type="InterPro" id="IPR036910">
    <property type="entry name" value="HMG_box_dom_sf"/>
</dbReference>
<feature type="compositionally biased region" description="Polar residues" evidence="1">
    <location>
        <begin position="141"/>
        <end position="154"/>
    </location>
</feature>
<evidence type="ECO:0000256" key="1">
    <source>
        <dbReference type="SAM" id="MobiDB-lite"/>
    </source>
</evidence>
<proteinExistence type="predicted"/>
<dbReference type="Proteomes" id="UP000266673">
    <property type="component" value="Unassembled WGS sequence"/>
</dbReference>
<evidence type="ECO:0008006" key="4">
    <source>
        <dbReference type="Google" id="ProtNLM"/>
    </source>
</evidence>
<dbReference type="Gene3D" id="1.10.30.10">
    <property type="entry name" value="High mobility group box domain"/>
    <property type="match status" value="1"/>
</dbReference>
<evidence type="ECO:0000313" key="3">
    <source>
        <dbReference type="Proteomes" id="UP000266673"/>
    </source>
</evidence>
<dbReference type="OrthoDB" id="10372715at2759"/>
<gene>
    <name evidence="2" type="ORF">C2G38_2237940</name>
</gene>
<name>A0A397WAX1_9GLOM</name>
<dbReference type="EMBL" id="QKWP01000001">
    <property type="protein sequence ID" value="RIB31027.1"/>
    <property type="molecule type" value="Genomic_DNA"/>
</dbReference>
<dbReference type="SUPFAM" id="SSF47095">
    <property type="entry name" value="HMG-box"/>
    <property type="match status" value="1"/>
</dbReference>
<reference evidence="2 3" key="1">
    <citation type="submission" date="2018-06" db="EMBL/GenBank/DDBJ databases">
        <title>Comparative genomics reveals the genomic features of Rhizophagus irregularis, R. cerebriforme, R. diaphanum and Gigaspora rosea, and their symbiotic lifestyle signature.</title>
        <authorList>
            <person name="Morin E."/>
            <person name="San Clemente H."/>
            <person name="Chen E.C.H."/>
            <person name="De La Providencia I."/>
            <person name="Hainaut M."/>
            <person name="Kuo A."/>
            <person name="Kohler A."/>
            <person name="Murat C."/>
            <person name="Tang N."/>
            <person name="Roy S."/>
            <person name="Loubradou J."/>
            <person name="Henrissat B."/>
            <person name="Grigoriev I.V."/>
            <person name="Corradi N."/>
            <person name="Roux C."/>
            <person name="Martin F.M."/>
        </authorList>
    </citation>
    <scope>NUCLEOTIDE SEQUENCE [LARGE SCALE GENOMIC DNA]</scope>
    <source>
        <strain evidence="2 3">DAOM 194757</strain>
    </source>
</reference>
<feature type="region of interest" description="Disordered" evidence="1">
    <location>
        <begin position="130"/>
        <end position="154"/>
    </location>
</feature>
<organism evidence="2 3">
    <name type="scientific">Gigaspora rosea</name>
    <dbReference type="NCBI Taxonomy" id="44941"/>
    <lineage>
        <taxon>Eukaryota</taxon>
        <taxon>Fungi</taxon>
        <taxon>Fungi incertae sedis</taxon>
        <taxon>Mucoromycota</taxon>
        <taxon>Glomeromycotina</taxon>
        <taxon>Glomeromycetes</taxon>
        <taxon>Diversisporales</taxon>
        <taxon>Gigasporaceae</taxon>
        <taxon>Gigaspora</taxon>
    </lineage>
</organism>
<comment type="caution">
    <text evidence="2">The sequence shown here is derived from an EMBL/GenBank/DDBJ whole genome shotgun (WGS) entry which is preliminary data.</text>
</comment>
<evidence type="ECO:0000313" key="2">
    <source>
        <dbReference type="EMBL" id="RIB31027.1"/>
    </source>
</evidence>
<accession>A0A397WAX1</accession>